<evidence type="ECO:0000256" key="1">
    <source>
        <dbReference type="SAM" id="MobiDB-lite"/>
    </source>
</evidence>
<feature type="compositionally biased region" description="Low complexity" evidence="1">
    <location>
        <begin position="270"/>
        <end position="281"/>
    </location>
</feature>
<dbReference type="EMBL" id="CADCTX010000356">
    <property type="protein sequence ID" value="CAA9314912.1"/>
    <property type="molecule type" value="Genomic_DNA"/>
</dbReference>
<feature type="compositionally biased region" description="Basic residues" evidence="1">
    <location>
        <begin position="310"/>
        <end position="319"/>
    </location>
</feature>
<feature type="compositionally biased region" description="Basic and acidic residues" evidence="1">
    <location>
        <begin position="325"/>
        <end position="338"/>
    </location>
</feature>
<feature type="compositionally biased region" description="Basic residues" evidence="1">
    <location>
        <begin position="260"/>
        <end position="269"/>
    </location>
</feature>
<dbReference type="AlphaFoldDB" id="A0A6J4KTF2"/>
<organism evidence="2">
    <name type="scientific">uncultured Gemmatimonadaceae bacterium</name>
    <dbReference type="NCBI Taxonomy" id="246130"/>
    <lineage>
        <taxon>Bacteria</taxon>
        <taxon>Pseudomonadati</taxon>
        <taxon>Gemmatimonadota</taxon>
        <taxon>Gemmatimonadia</taxon>
        <taxon>Gemmatimonadales</taxon>
        <taxon>Gemmatimonadaceae</taxon>
        <taxon>environmental samples</taxon>
    </lineage>
</organism>
<proteinExistence type="predicted"/>
<accession>A0A6J4KTF2</accession>
<feature type="non-terminal residue" evidence="2">
    <location>
        <position position="1"/>
    </location>
</feature>
<feature type="region of interest" description="Disordered" evidence="1">
    <location>
        <begin position="61"/>
        <end position="94"/>
    </location>
</feature>
<feature type="compositionally biased region" description="Basic and acidic residues" evidence="1">
    <location>
        <begin position="249"/>
        <end position="259"/>
    </location>
</feature>
<sequence>SGVLLPLLGPRHRPALRARRALHHRHGAAPGRRARLPAVLRRAQRRRARDPRARRLALPARRLELGARRPPTREHGVAPRARPQPQRPRLQPERVARLHGGDAALRARPRLAHAPAARRHVGGVGDDLQVGPLPGAGVRAVRAAVRASVLARVGGLPRHPRPVHARPGAGRRGDRLLRELAPRHAVAARLRHGQPGRVARLRPRRVGPHGERRPARLDVHGRRPRAHLPHLLGARRRHRRAERRRHDRAHGGRRVDRVRARGRGARARGHAPPLRRAALRPVRLRRRVQPDAARPGGAGAPRPRDARPGVVRHRLPRHRPGADPAHAREPALRPRVAADARQPVRRTRPVPRRLPRGVAGWEVL</sequence>
<reference evidence="2" key="1">
    <citation type="submission" date="2020-02" db="EMBL/GenBank/DDBJ databases">
        <authorList>
            <person name="Meier V. D."/>
        </authorList>
    </citation>
    <scope>NUCLEOTIDE SEQUENCE</scope>
    <source>
        <strain evidence="2">AVDCRST_MAG40</strain>
    </source>
</reference>
<feature type="compositionally biased region" description="Basic residues" evidence="1">
    <location>
        <begin position="235"/>
        <end position="248"/>
    </location>
</feature>
<protein>
    <submittedName>
        <fullName evidence="2">GH144</fullName>
    </submittedName>
</protein>
<feature type="compositionally biased region" description="Low complexity" evidence="1">
    <location>
        <begin position="79"/>
        <end position="89"/>
    </location>
</feature>
<feature type="non-terminal residue" evidence="2">
    <location>
        <position position="364"/>
    </location>
</feature>
<evidence type="ECO:0000313" key="2">
    <source>
        <dbReference type="EMBL" id="CAA9314912.1"/>
    </source>
</evidence>
<feature type="compositionally biased region" description="Basic and acidic residues" evidence="1">
    <location>
        <begin position="61"/>
        <end position="77"/>
    </location>
</feature>
<name>A0A6J4KTF2_9BACT</name>
<feature type="region of interest" description="Disordered" evidence="1">
    <location>
        <begin position="235"/>
        <end position="351"/>
    </location>
</feature>
<gene>
    <name evidence="2" type="ORF">AVDCRST_MAG40-1181</name>
</gene>